<dbReference type="InterPro" id="IPR052706">
    <property type="entry name" value="Membrane-Transporter-like"/>
</dbReference>
<dbReference type="OrthoDB" id="409725at2759"/>
<feature type="transmembrane region" description="Helical" evidence="1">
    <location>
        <begin position="360"/>
        <end position="380"/>
    </location>
</feature>
<feature type="transmembrane region" description="Helical" evidence="1">
    <location>
        <begin position="183"/>
        <end position="204"/>
    </location>
</feature>
<protein>
    <recommendedName>
        <fullName evidence="2">STAS domain-containing protein</fullName>
    </recommendedName>
</protein>
<keyword evidence="1" id="KW-1133">Transmembrane helix</keyword>
<dbReference type="PANTHER" id="PTHR43310:SF4">
    <property type="entry name" value="AFR304WP"/>
    <property type="match status" value="1"/>
</dbReference>
<dbReference type="PROSITE" id="PS50801">
    <property type="entry name" value="STAS"/>
    <property type="match status" value="1"/>
</dbReference>
<keyword evidence="1" id="KW-0812">Transmembrane</keyword>
<feature type="transmembrane region" description="Helical" evidence="1">
    <location>
        <begin position="128"/>
        <end position="153"/>
    </location>
</feature>
<feature type="transmembrane region" description="Helical" evidence="1">
    <location>
        <begin position="324"/>
        <end position="348"/>
    </location>
</feature>
<feature type="domain" description="STAS" evidence="2">
    <location>
        <begin position="526"/>
        <end position="645"/>
    </location>
</feature>
<reference evidence="3" key="1">
    <citation type="journal article" date="2020" name="Stud. Mycol.">
        <title>101 Dothideomycetes genomes: a test case for predicting lifestyles and emergence of pathogens.</title>
        <authorList>
            <person name="Haridas S."/>
            <person name="Albert R."/>
            <person name="Binder M."/>
            <person name="Bloem J."/>
            <person name="Labutti K."/>
            <person name="Salamov A."/>
            <person name="Andreopoulos B."/>
            <person name="Baker S."/>
            <person name="Barry K."/>
            <person name="Bills G."/>
            <person name="Bluhm B."/>
            <person name="Cannon C."/>
            <person name="Castanera R."/>
            <person name="Culley D."/>
            <person name="Daum C."/>
            <person name="Ezra D."/>
            <person name="Gonzalez J."/>
            <person name="Henrissat B."/>
            <person name="Kuo A."/>
            <person name="Liang C."/>
            <person name="Lipzen A."/>
            <person name="Lutzoni F."/>
            <person name="Magnuson J."/>
            <person name="Mondo S."/>
            <person name="Nolan M."/>
            <person name="Ohm R."/>
            <person name="Pangilinan J."/>
            <person name="Park H.-J."/>
            <person name="Ramirez L."/>
            <person name="Alfaro M."/>
            <person name="Sun H."/>
            <person name="Tritt A."/>
            <person name="Yoshinaga Y."/>
            <person name="Zwiers L.-H."/>
            <person name="Turgeon B."/>
            <person name="Goodwin S."/>
            <person name="Spatafora J."/>
            <person name="Crous P."/>
            <person name="Grigoriev I."/>
        </authorList>
    </citation>
    <scope>NUCLEOTIDE SEQUENCE</scope>
    <source>
        <strain evidence="3">CBS 125425</strain>
    </source>
</reference>
<name>A0A9P4UUU5_9PLEO</name>
<keyword evidence="4" id="KW-1185">Reference proteome</keyword>
<dbReference type="Proteomes" id="UP000799444">
    <property type="component" value="Unassembled WGS sequence"/>
</dbReference>
<dbReference type="EMBL" id="ML996326">
    <property type="protein sequence ID" value="KAF2727544.1"/>
    <property type="molecule type" value="Genomic_DNA"/>
</dbReference>
<keyword evidence="1" id="KW-0472">Membrane</keyword>
<feature type="transmembrane region" description="Helical" evidence="1">
    <location>
        <begin position="216"/>
        <end position="234"/>
    </location>
</feature>
<feature type="transmembrane region" description="Helical" evidence="1">
    <location>
        <begin position="82"/>
        <end position="107"/>
    </location>
</feature>
<gene>
    <name evidence="3" type="ORF">EJ04DRAFT_594717</name>
</gene>
<feature type="transmembrane region" description="Helical" evidence="1">
    <location>
        <begin position="20"/>
        <end position="46"/>
    </location>
</feature>
<evidence type="ECO:0000259" key="2">
    <source>
        <dbReference type="PROSITE" id="PS50801"/>
    </source>
</evidence>
<feature type="transmembrane region" description="Helical" evidence="1">
    <location>
        <begin position="417"/>
        <end position="449"/>
    </location>
</feature>
<accession>A0A9P4UUU5</accession>
<organism evidence="3 4">
    <name type="scientific">Polyplosphaeria fusca</name>
    <dbReference type="NCBI Taxonomy" id="682080"/>
    <lineage>
        <taxon>Eukaryota</taxon>
        <taxon>Fungi</taxon>
        <taxon>Dikarya</taxon>
        <taxon>Ascomycota</taxon>
        <taxon>Pezizomycotina</taxon>
        <taxon>Dothideomycetes</taxon>
        <taxon>Pleosporomycetidae</taxon>
        <taxon>Pleosporales</taxon>
        <taxon>Tetraplosphaeriaceae</taxon>
        <taxon>Polyplosphaeria</taxon>
    </lineage>
</organism>
<proteinExistence type="predicted"/>
<dbReference type="PANTHER" id="PTHR43310">
    <property type="entry name" value="SULFATE TRANSPORTER YBAR-RELATED"/>
    <property type="match status" value="1"/>
</dbReference>
<feature type="transmembrane region" description="Helical" evidence="1">
    <location>
        <begin position="386"/>
        <end position="405"/>
    </location>
</feature>
<evidence type="ECO:0000256" key="1">
    <source>
        <dbReference type="SAM" id="Phobius"/>
    </source>
</evidence>
<dbReference type="AlphaFoldDB" id="A0A9P4UUU5"/>
<dbReference type="InterPro" id="IPR002645">
    <property type="entry name" value="STAS_dom"/>
</dbReference>
<evidence type="ECO:0000313" key="4">
    <source>
        <dbReference type="Proteomes" id="UP000799444"/>
    </source>
</evidence>
<comment type="caution">
    <text evidence="3">The sequence shown here is derived from an EMBL/GenBank/DDBJ whole genome shotgun (WGS) entry which is preliminary data.</text>
</comment>
<sequence length="656" mass="70623">MPETPSNTMSGWSRPSKQHLNLASILAVLQDISPAAILLGITLNVLDTVSTGLLVFPSSENGSTTFSGLQTQAMSLYVMSTIFSQLAMTLGGSLFPGALGSMLIEVLPFLRNIASSIQDRIGEGDPAILPTVMAAYALTSFLVAFVFIALGLLKCGRLLTLPASSDHLSLGTAGHVLFNQTHLPLLVASVFAALFISVSVRSSFLSKMTRGFTEHALYVPLFCFFIAGLFWVIAAGTKHANADGLDALRSAGWLFTVEKSHRDTGYDWNYWALFDFSLVKWNAMTAAIQDIVLLIVIAVISLPIFIPAMALTLDIPSYNMNWEFFGHGISNLLAGVAGTVPNLVVLTNSKFFTLAGGGRIEALIVTAFTVALFFVSSYLLPYIPTILAATLVLFLGIELMIEALWDAPQSLLIWEWAVVLGTVIACTFIGFAPGVGIGIGMALLVQLWWCNFESRPTIFNLARRPGRRAIAAKNDDRRKSTVISQVDADFYDSSSTLEAQSLPTPTKNRSAISSTENLHAATAQPVIIRLTGYVSFFIISTIEATMKSALKTGNSMIVDFTHATRVETSVAQMLKRQAEMFSISSFTGTLSFAGVLPDSGLLADLKRGGMDCVCMDALQASSASPHFADGATPFFDELDGALNWHARLEDSGTKCP</sequence>
<feature type="transmembrane region" description="Helical" evidence="1">
    <location>
        <begin position="291"/>
        <end position="312"/>
    </location>
</feature>
<evidence type="ECO:0000313" key="3">
    <source>
        <dbReference type="EMBL" id="KAF2727544.1"/>
    </source>
</evidence>